<protein>
    <submittedName>
        <fullName evidence="3">Membrane protein related to metalloendopeptidase</fullName>
    </submittedName>
</protein>
<feature type="compositionally biased region" description="Acidic residues" evidence="2">
    <location>
        <begin position="11"/>
        <end position="21"/>
    </location>
</feature>
<dbReference type="EMBL" id="AJWZ01009920">
    <property type="protein sequence ID" value="EKC49939.1"/>
    <property type="molecule type" value="Genomic_DNA"/>
</dbReference>
<feature type="compositionally biased region" description="Basic and acidic residues" evidence="2">
    <location>
        <begin position="40"/>
        <end position="54"/>
    </location>
</feature>
<name>K1S3G7_9ZZZZ</name>
<comment type="caution">
    <text evidence="3">The sequence shown here is derived from an EMBL/GenBank/DDBJ whole genome shotgun (WGS) entry which is preliminary data.</text>
</comment>
<feature type="non-terminal residue" evidence="3">
    <location>
        <position position="181"/>
    </location>
</feature>
<proteinExistence type="predicted"/>
<evidence type="ECO:0000256" key="2">
    <source>
        <dbReference type="SAM" id="MobiDB-lite"/>
    </source>
</evidence>
<feature type="region of interest" description="Disordered" evidence="2">
    <location>
        <begin position="1"/>
        <end position="54"/>
    </location>
</feature>
<organism evidence="3">
    <name type="scientific">human gut metagenome</name>
    <dbReference type="NCBI Taxonomy" id="408170"/>
    <lineage>
        <taxon>unclassified sequences</taxon>
        <taxon>metagenomes</taxon>
        <taxon>organismal metagenomes</taxon>
    </lineage>
</organism>
<keyword evidence="1" id="KW-0175">Coiled coil</keyword>
<gene>
    <name evidence="3" type="ORF">OBE_14381</name>
</gene>
<accession>K1S3G7</accession>
<feature type="compositionally biased region" description="Basic and acidic residues" evidence="2">
    <location>
        <begin position="22"/>
        <end position="32"/>
    </location>
</feature>
<dbReference type="AlphaFoldDB" id="K1S3G7"/>
<evidence type="ECO:0000256" key="1">
    <source>
        <dbReference type="SAM" id="Coils"/>
    </source>
</evidence>
<evidence type="ECO:0000313" key="3">
    <source>
        <dbReference type="EMBL" id="EKC49939.1"/>
    </source>
</evidence>
<feature type="coiled-coil region" evidence="1">
    <location>
        <begin position="124"/>
        <end position="151"/>
    </location>
</feature>
<reference evidence="3" key="1">
    <citation type="journal article" date="2013" name="Environ. Microbiol.">
        <title>Microbiota from the distal guts of lean and obese adolescents exhibit partial functional redundancy besides clear differences in community structure.</title>
        <authorList>
            <person name="Ferrer M."/>
            <person name="Ruiz A."/>
            <person name="Lanza F."/>
            <person name="Haange S.B."/>
            <person name="Oberbach A."/>
            <person name="Till H."/>
            <person name="Bargiela R."/>
            <person name="Campoy C."/>
            <person name="Segura M.T."/>
            <person name="Richter M."/>
            <person name="von Bergen M."/>
            <person name="Seifert J."/>
            <person name="Suarez A."/>
        </authorList>
    </citation>
    <scope>NUCLEOTIDE SEQUENCE</scope>
</reference>
<sequence length="181" mass="20257">MGKMMIPDYRDDIEETILPDSDSEKEAQEADVKSAVADTSENRNEENNEEKDKGKNGISAVADRIFDFLVMAGQYFCHIIADVFSKPAVYVAYAAVFIWKHTALFRDAVKRTFCEIGSFFFAPLLKSKRVLQRTNRQIRTAKEQGDNKKAAKLYGSIAKDAVFGKQGLAVTLFNYAAPIIA</sequence>